<dbReference type="EMBL" id="JBHSDC010000002">
    <property type="protein sequence ID" value="MFC4230670.1"/>
    <property type="molecule type" value="Genomic_DNA"/>
</dbReference>
<sequence length="164" mass="17913">MANVLQNRISTTFSTTDEAALTAQHAAYSAVINPKMVTLTDEELKGIPSIDVDNYVFVNDTITTCDAEGVAMLPPNIAAQVPEMVKDYTFYKQLHAEIAWLQGVLDKLKRSQRLAAAESYTVANKIYEMYASLADAGVPGAQAKYDYLKARYKGNGGGRPQDAK</sequence>
<protein>
    <recommendedName>
        <fullName evidence="3">Internal head protein</fullName>
    </recommendedName>
</protein>
<comment type="caution">
    <text evidence="1">The sequence shown here is derived from an EMBL/GenBank/DDBJ whole genome shotgun (WGS) entry which is preliminary data.</text>
</comment>
<dbReference type="Proteomes" id="UP001595906">
    <property type="component" value="Unassembled WGS sequence"/>
</dbReference>
<accession>A0ABV8PTV9</accession>
<proteinExistence type="predicted"/>
<name>A0ABV8PTV9_9BACT</name>
<reference evidence="2" key="1">
    <citation type="journal article" date="2019" name="Int. J. Syst. Evol. Microbiol.">
        <title>The Global Catalogue of Microorganisms (GCM) 10K type strain sequencing project: providing services to taxonomists for standard genome sequencing and annotation.</title>
        <authorList>
            <consortium name="The Broad Institute Genomics Platform"/>
            <consortium name="The Broad Institute Genome Sequencing Center for Infectious Disease"/>
            <person name="Wu L."/>
            <person name="Ma J."/>
        </authorList>
    </citation>
    <scope>NUCLEOTIDE SEQUENCE [LARGE SCALE GENOMIC DNA]</scope>
    <source>
        <strain evidence="2">CECT 8010</strain>
    </source>
</reference>
<evidence type="ECO:0008006" key="3">
    <source>
        <dbReference type="Google" id="ProtNLM"/>
    </source>
</evidence>
<evidence type="ECO:0000313" key="1">
    <source>
        <dbReference type="EMBL" id="MFC4230670.1"/>
    </source>
</evidence>
<dbReference type="RefSeq" id="WP_379011995.1">
    <property type="nucleotide sequence ID" value="NZ_JBHSDC010000002.1"/>
</dbReference>
<organism evidence="1 2">
    <name type="scientific">Parasediminibacterium paludis</name>
    <dbReference type="NCBI Taxonomy" id="908966"/>
    <lineage>
        <taxon>Bacteria</taxon>
        <taxon>Pseudomonadati</taxon>
        <taxon>Bacteroidota</taxon>
        <taxon>Chitinophagia</taxon>
        <taxon>Chitinophagales</taxon>
        <taxon>Chitinophagaceae</taxon>
        <taxon>Parasediminibacterium</taxon>
    </lineage>
</organism>
<gene>
    <name evidence="1" type="ORF">ACFOW1_02130</name>
</gene>
<evidence type="ECO:0000313" key="2">
    <source>
        <dbReference type="Proteomes" id="UP001595906"/>
    </source>
</evidence>
<keyword evidence="2" id="KW-1185">Reference proteome</keyword>